<dbReference type="RefSeq" id="WP_380223321.1">
    <property type="nucleotide sequence ID" value="NZ_JBHSOF010000002.1"/>
</dbReference>
<dbReference type="Proteomes" id="UP001595975">
    <property type="component" value="Unassembled WGS sequence"/>
</dbReference>
<evidence type="ECO:0008006" key="5">
    <source>
        <dbReference type="Google" id="ProtNLM"/>
    </source>
</evidence>
<organism evidence="3 4">
    <name type="scientific">Kitasatospora misakiensis</name>
    <dbReference type="NCBI Taxonomy" id="67330"/>
    <lineage>
        <taxon>Bacteria</taxon>
        <taxon>Bacillati</taxon>
        <taxon>Actinomycetota</taxon>
        <taxon>Actinomycetes</taxon>
        <taxon>Kitasatosporales</taxon>
        <taxon>Streptomycetaceae</taxon>
        <taxon>Kitasatospora</taxon>
    </lineage>
</organism>
<gene>
    <name evidence="3" type="ORF">ACFP3U_01930</name>
</gene>
<name>A0ABW0WU15_9ACTN</name>
<protein>
    <recommendedName>
        <fullName evidence="5">ABC transporter</fullName>
    </recommendedName>
</protein>
<keyword evidence="2" id="KW-0812">Transmembrane</keyword>
<feature type="transmembrane region" description="Helical" evidence="2">
    <location>
        <begin position="323"/>
        <end position="345"/>
    </location>
</feature>
<feature type="transmembrane region" description="Helical" evidence="2">
    <location>
        <begin position="161"/>
        <end position="183"/>
    </location>
</feature>
<evidence type="ECO:0000256" key="2">
    <source>
        <dbReference type="SAM" id="Phobius"/>
    </source>
</evidence>
<feature type="region of interest" description="Disordered" evidence="1">
    <location>
        <begin position="1"/>
        <end position="35"/>
    </location>
</feature>
<keyword evidence="2" id="KW-1133">Transmembrane helix</keyword>
<proteinExistence type="predicted"/>
<evidence type="ECO:0000313" key="4">
    <source>
        <dbReference type="Proteomes" id="UP001595975"/>
    </source>
</evidence>
<accession>A0ABW0WU15</accession>
<evidence type="ECO:0000256" key="1">
    <source>
        <dbReference type="SAM" id="MobiDB-lite"/>
    </source>
</evidence>
<sequence length="353" mass="37636">MSTSTLTGPATPAGPTTPASGQRANGRAAPARPGRGPSGALWLVLRQNRATIRSVAILLVLAAAVLAAIHVLVQDRIGVMHRTSCYTPASWERIECRVQAGRVELLARMFTDILQPAVTAVPVLIGMFLGGPLLAQEYERGTVRLVLAQSVSPRRWLATRLAVPAAAVLLATAVLSALTNWVWWTDILHGPVGFDPPFQAFTYPVLGVAPIAWSLFGLAVGVLVGQLLRRTVAAVLVSGAAVLLAQAVIFAWRPFLWPMIEEEQPFNNRMGGFVQPANAWLVERGVVLADGTRLSSDECVNAADVCNNAPTSWGQYHPVSHLVPVQLVEAGLLVVLTAAVVALVFRRLARAGV</sequence>
<dbReference type="EMBL" id="JBHSOF010000002">
    <property type="protein sequence ID" value="MFC5661737.1"/>
    <property type="molecule type" value="Genomic_DNA"/>
</dbReference>
<feature type="transmembrane region" description="Helical" evidence="2">
    <location>
        <begin position="55"/>
        <end position="73"/>
    </location>
</feature>
<feature type="transmembrane region" description="Helical" evidence="2">
    <location>
        <begin position="113"/>
        <end position="135"/>
    </location>
</feature>
<keyword evidence="4" id="KW-1185">Reference proteome</keyword>
<evidence type="ECO:0000313" key="3">
    <source>
        <dbReference type="EMBL" id="MFC5661737.1"/>
    </source>
</evidence>
<keyword evidence="2" id="KW-0472">Membrane</keyword>
<feature type="transmembrane region" description="Helical" evidence="2">
    <location>
        <begin position="203"/>
        <end position="225"/>
    </location>
</feature>
<reference evidence="4" key="1">
    <citation type="journal article" date="2019" name="Int. J. Syst. Evol. Microbiol.">
        <title>The Global Catalogue of Microorganisms (GCM) 10K type strain sequencing project: providing services to taxonomists for standard genome sequencing and annotation.</title>
        <authorList>
            <consortium name="The Broad Institute Genomics Platform"/>
            <consortium name="The Broad Institute Genome Sequencing Center for Infectious Disease"/>
            <person name="Wu L."/>
            <person name="Ma J."/>
        </authorList>
    </citation>
    <scope>NUCLEOTIDE SEQUENCE [LARGE SCALE GENOMIC DNA]</scope>
    <source>
        <strain evidence="4">CGMCC 4.1437</strain>
    </source>
</reference>
<comment type="caution">
    <text evidence="3">The sequence shown here is derived from an EMBL/GenBank/DDBJ whole genome shotgun (WGS) entry which is preliminary data.</text>
</comment>
<feature type="transmembrane region" description="Helical" evidence="2">
    <location>
        <begin position="232"/>
        <end position="252"/>
    </location>
</feature>